<sequence>MINFKLRSGVWLVSVLVSSCSPHLTQAAGQGCCAAGRRGQLPPGQPRSRQMVTCFLLLLLHATRNMLLLSRLEFFTGGRQRVGITGTWREGKYTVTTKVNKMLTPLPFSFLAL</sequence>
<dbReference type="Proteomes" id="UP000324222">
    <property type="component" value="Unassembled WGS sequence"/>
</dbReference>
<feature type="chain" id="PRO_5022779936" description="Secreted protein" evidence="1">
    <location>
        <begin position="28"/>
        <end position="113"/>
    </location>
</feature>
<evidence type="ECO:0008006" key="4">
    <source>
        <dbReference type="Google" id="ProtNLM"/>
    </source>
</evidence>
<dbReference type="PROSITE" id="PS51257">
    <property type="entry name" value="PROKAR_LIPOPROTEIN"/>
    <property type="match status" value="1"/>
</dbReference>
<organism evidence="2 3">
    <name type="scientific">Portunus trituberculatus</name>
    <name type="common">Swimming crab</name>
    <name type="synonym">Neptunus trituberculatus</name>
    <dbReference type="NCBI Taxonomy" id="210409"/>
    <lineage>
        <taxon>Eukaryota</taxon>
        <taxon>Metazoa</taxon>
        <taxon>Ecdysozoa</taxon>
        <taxon>Arthropoda</taxon>
        <taxon>Crustacea</taxon>
        <taxon>Multicrustacea</taxon>
        <taxon>Malacostraca</taxon>
        <taxon>Eumalacostraca</taxon>
        <taxon>Eucarida</taxon>
        <taxon>Decapoda</taxon>
        <taxon>Pleocyemata</taxon>
        <taxon>Brachyura</taxon>
        <taxon>Eubrachyura</taxon>
        <taxon>Portunoidea</taxon>
        <taxon>Portunidae</taxon>
        <taxon>Portuninae</taxon>
        <taxon>Portunus</taxon>
    </lineage>
</organism>
<dbReference type="EMBL" id="VSRR010003496">
    <property type="protein sequence ID" value="MPC36355.1"/>
    <property type="molecule type" value="Genomic_DNA"/>
</dbReference>
<proteinExistence type="predicted"/>
<reference evidence="2 3" key="1">
    <citation type="submission" date="2019-05" db="EMBL/GenBank/DDBJ databases">
        <title>Another draft genome of Portunus trituberculatus and its Hox gene families provides insights of decapod evolution.</title>
        <authorList>
            <person name="Jeong J.-H."/>
            <person name="Song I."/>
            <person name="Kim S."/>
            <person name="Choi T."/>
            <person name="Kim D."/>
            <person name="Ryu S."/>
            <person name="Kim W."/>
        </authorList>
    </citation>
    <scope>NUCLEOTIDE SEQUENCE [LARGE SCALE GENOMIC DNA]</scope>
    <source>
        <tissue evidence="2">Muscle</tissue>
    </source>
</reference>
<gene>
    <name evidence="2" type="ORF">E2C01_029811</name>
</gene>
<protein>
    <recommendedName>
        <fullName evidence="4">Secreted protein</fullName>
    </recommendedName>
</protein>
<accession>A0A5B7ESG4</accession>
<evidence type="ECO:0000256" key="1">
    <source>
        <dbReference type="SAM" id="SignalP"/>
    </source>
</evidence>
<keyword evidence="1" id="KW-0732">Signal</keyword>
<comment type="caution">
    <text evidence="2">The sequence shown here is derived from an EMBL/GenBank/DDBJ whole genome shotgun (WGS) entry which is preliminary data.</text>
</comment>
<dbReference type="AlphaFoldDB" id="A0A5B7ESG4"/>
<name>A0A5B7ESG4_PORTR</name>
<evidence type="ECO:0000313" key="2">
    <source>
        <dbReference type="EMBL" id="MPC36355.1"/>
    </source>
</evidence>
<keyword evidence="3" id="KW-1185">Reference proteome</keyword>
<evidence type="ECO:0000313" key="3">
    <source>
        <dbReference type="Proteomes" id="UP000324222"/>
    </source>
</evidence>
<feature type="signal peptide" evidence="1">
    <location>
        <begin position="1"/>
        <end position="27"/>
    </location>
</feature>